<feature type="domain" description="DUF6534" evidence="2">
    <location>
        <begin position="165"/>
        <end position="251"/>
    </location>
</feature>
<dbReference type="Proteomes" id="UP000620124">
    <property type="component" value="Unassembled WGS sequence"/>
</dbReference>
<feature type="transmembrane region" description="Helical" evidence="1">
    <location>
        <begin position="159"/>
        <end position="180"/>
    </location>
</feature>
<dbReference type="OrthoDB" id="3223377at2759"/>
<keyword evidence="1" id="KW-0812">Transmembrane</keyword>
<feature type="transmembrane region" description="Helical" evidence="1">
    <location>
        <begin position="200"/>
        <end position="221"/>
    </location>
</feature>
<name>A0A8H6Y3P0_9AGAR</name>
<evidence type="ECO:0000313" key="4">
    <source>
        <dbReference type="Proteomes" id="UP000620124"/>
    </source>
</evidence>
<keyword evidence="1" id="KW-1133">Transmembrane helix</keyword>
<reference evidence="3" key="1">
    <citation type="submission" date="2020-05" db="EMBL/GenBank/DDBJ databases">
        <title>Mycena genomes resolve the evolution of fungal bioluminescence.</title>
        <authorList>
            <person name="Tsai I.J."/>
        </authorList>
    </citation>
    <scope>NUCLEOTIDE SEQUENCE</scope>
    <source>
        <strain evidence="3">CCC161011</strain>
    </source>
</reference>
<feature type="transmembrane region" description="Helical" evidence="1">
    <location>
        <begin position="12"/>
        <end position="35"/>
    </location>
</feature>
<dbReference type="Pfam" id="PF20152">
    <property type="entry name" value="DUF6534"/>
    <property type="match status" value="1"/>
</dbReference>
<evidence type="ECO:0000259" key="2">
    <source>
        <dbReference type="Pfam" id="PF20152"/>
    </source>
</evidence>
<dbReference type="PANTHER" id="PTHR40465:SF1">
    <property type="entry name" value="DUF6534 DOMAIN-CONTAINING PROTEIN"/>
    <property type="match status" value="1"/>
</dbReference>
<dbReference type="AlphaFoldDB" id="A0A8H6Y3P0"/>
<evidence type="ECO:0000313" key="3">
    <source>
        <dbReference type="EMBL" id="KAF7351839.1"/>
    </source>
</evidence>
<keyword evidence="1" id="KW-0472">Membrane</keyword>
<accession>A0A8H6Y3P0</accession>
<keyword evidence="4" id="KW-1185">Reference proteome</keyword>
<feature type="transmembrane region" description="Helical" evidence="1">
    <location>
        <begin position="227"/>
        <end position="247"/>
    </location>
</feature>
<feature type="transmembrane region" description="Helical" evidence="1">
    <location>
        <begin position="47"/>
        <end position="71"/>
    </location>
</feature>
<comment type="caution">
    <text evidence="3">The sequence shown here is derived from an EMBL/GenBank/DDBJ whole genome shotgun (WGS) entry which is preliminary data.</text>
</comment>
<dbReference type="EMBL" id="JACAZI010000009">
    <property type="protein sequence ID" value="KAF7351839.1"/>
    <property type="molecule type" value="Genomic_DNA"/>
</dbReference>
<sequence length="342" mass="37305">MSYLISPTITGPTLLGILFTWCGMGVLAVQAYFYHENCQDDRATIKLLVYGLVLVDVLQTIMVTADSFHWFVYGFGNLAQLDDTFLNSWDVPVLDSVIAIVVQAFYCWRIYFLRKGIVIPAAVFLVSLTQFSAGIYTGIRGHQMGHLSLLTTDAVGETIWLVGGAVADIAIAAVLSWTLLRERSNSLPSNHSMISHLIRLIVETNALTAGVAVIAVILFWACPGTAAVAPPIAIIGKLYTNCLLALFNNRSKESNTKMNSHGMVSLHLPPNSGSRENSDHHGGNGVNVKVHVKRETLYDPELNIQVDTEFNLAEISIIVKSGEEEGIAKLRVLVTVPLNGNL</sequence>
<evidence type="ECO:0000256" key="1">
    <source>
        <dbReference type="SAM" id="Phobius"/>
    </source>
</evidence>
<dbReference type="InterPro" id="IPR045339">
    <property type="entry name" value="DUF6534"/>
</dbReference>
<feature type="transmembrane region" description="Helical" evidence="1">
    <location>
        <begin position="118"/>
        <end position="139"/>
    </location>
</feature>
<feature type="transmembrane region" description="Helical" evidence="1">
    <location>
        <begin position="91"/>
        <end position="111"/>
    </location>
</feature>
<dbReference type="PANTHER" id="PTHR40465">
    <property type="entry name" value="CHROMOSOME 1, WHOLE GENOME SHOTGUN SEQUENCE"/>
    <property type="match status" value="1"/>
</dbReference>
<proteinExistence type="predicted"/>
<gene>
    <name evidence="3" type="ORF">MVEN_01145000</name>
</gene>
<protein>
    <recommendedName>
        <fullName evidence="2">DUF6534 domain-containing protein</fullName>
    </recommendedName>
</protein>
<organism evidence="3 4">
    <name type="scientific">Mycena venus</name>
    <dbReference type="NCBI Taxonomy" id="2733690"/>
    <lineage>
        <taxon>Eukaryota</taxon>
        <taxon>Fungi</taxon>
        <taxon>Dikarya</taxon>
        <taxon>Basidiomycota</taxon>
        <taxon>Agaricomycotina</taxon>
        <taxon>Agaricomycetes</taxon>
        <taxon>Agaricomycetidae</taxon>
        <taxon>Agaricales</taxon>
        <taxon>Marasmiineae</taxon>
        <taxon>Mycenaceae</taxon>
        <taxon>Mycena</taxon>
    </lineage>
</organism>